<dbReference type="Proteomes" id="UP000007635">
    <property type="component" value="Chromosome IX"/>
</dbReference>
<dbReference type="Gene3D" id="3.30.1520.10">
    <property type="entry name" value="Phox-like domain"/>
    <property type="match status" value="1"/>
</dbReference>
<dbReference type="InterPro" id="IPR036871">
    <property type="entry name" value="PX_dom_sf"/>
</dbReference>
<dbReference type="PANTHER" id="PTHR47194">
    <property type="entry name" value="SORTING NEXIN-29-RELATED"/>
    <property type="match status" value="1"/>
</dbReference>
<dbReference type="SUPFAM" id="SSF64268">
    <property type="entry name" value="PX domain"/>
    <property type="match status" value="1"/>
</dbReference>
<reference evidence="3" key="3">
    <citation type="submission" date="2025-09" db="UniProtKB">
        <authorList>
            <consortium name="Ensembl"/>
        </authorList>
    </citation>
    <scope>IDENTIFICATION</scope>
</reference>
<feature type="compositionally biased region" description="Polar residues" evidence="1">
    <location>
        <begin position="376"/>
        <end position="386"/>
    </location>
</feature>
<dbReference type="Ensembl" id="ENSGACT00000064742.1">
    <property type="protein sequence ID" value="ENSGACP00000062102.1"/>
    <property type="gene ID" value="ENSGACG00000019684.2"/>
</dbReference>
<feature type="domain" description="PX" evidence="2">
    <location>
        <begin position="152"/>
        <end position="265"/>
    </location>
</feature>
<name>A0AAQ4RGK2_GASAC</name>
<evidence type="ECO:0000313" key="3">
    <source>
        <dbReference type="Ensembl" id="ENSGACP00000062102.1"/>
    </source>
</evidence>
<organism evidence="3 4">
    <name type="scientific">Gasterosteus aculeatus aculeatus</name>
    <name type="common">three-spined stickleback</name>
    <dbReference type="NCBI Taxonomy" id="481459"/>
    <lineage>
        <taxon>Eukaryota</taxon>
        <taxon>Metazoa</taxon>
        <taxon>Chordata</taxon>
        <taxon>Craniata</taxon>
        <taxon>Vertebrata</taxon>
        <taxon>Euteleostomi</taxon>
        <taxon>Actinopterygii</taxon>
        <taxon>Neopterygii</taxon>
        <taxon>Teleostei</taxon>
        <taxon>Neoteleostei</taxon>
        <taxon>Acanthomorphata</taxon>
        <taxon>Eupercaria</taxon>
        <taxon>Perciformes</taxon>
        <taxon>Cottioidei</taxon>
        <taxon>Gasterosteales</taxon>
        <taxon>Gasterosteidae</taxon>
        <taxon>Gasterosteus</taxon>
    </lineage>
</organism>
<evidence type="ECO:0000259" key="2">
    <source>
        <dbReference type="PROSITE" id="PS50195"/>
    </source>
</evidence>
<reference evidence="3" key="2">
    <citation type="submission" date="2025-08" db="UniProtKB">
        <authorList>
            <consortium name="Ensembl"/>
        </authorList>
    </citation>
    <scope>IDENTIFICATION</scope>
</reference>
<dbReference type="GO" id="GO:0035091">
    <property type="term" value="F:phosphatidylinositol binding"/>
    <property type="evidence" value="ECO:0007669"/>
    <property type="project" value="InterPro"/>
</dbReference>
<dbReference type="GeneTree" id="ENSGT00940000162838"/>
<keyword evidence="4" id="KW-1185">Reference proteome</keyword>
<dbReference type="InterPro" id="IPR001683">
    <property type="entry name" value="PX_dom"/>
</dbReference>
<feature type="compositionally biased region" description="Basic and acidic residues" evidence="1">
    <location>
        <begin position="36"/>
        <end position="62"/>
    </location>
</feature>
<feature type="region of interest" description="Disordered" evidence="1">
    <location>
        <begin position="1"/>
        <end position="75"/>
    </location>
</feature>
<feature type="region of interest" description="Disordered" evidence="1">
    <location>
        <begin position="311"/>
        <end position="342"/>
    </location>
</feature>
<proteinExistence type="predicted"/>
<dbReference type="Pfam" id="PF00787">
    <property type="entry name" value="PX"/>
    <property type="match status" value="1"/>
</dbReference>
<reference evidence="3 4" key="1">
    <citation type="journal article" date="2021" name="G3 (Bethesda)">
        <title>Improved contiguity of the threespine stickleback genome using long-read sequencing.</title>
        <authorList>
            <person name="Nath S."/>
            <person name="Shaw D.E."/>
            <person name="White M.A."/>
        </authorList>
    </citation>
    <scope>NUCLEOTIDE SEQUENCE [LARGE SCALE GENOMIC DNA]</scope>
    <source>
        <strain evidence="3 4">Lake Benthic</strain>
    </source>
</reference>
<evidence type="ECO:0000313" key="4">
    <source>
        <dbReference type="Proteomes" id="UP000007635"/>
    </source>
</evidence>
<protein>
    <submittedName>
        <fullName evidence="3">Kinesin family member 16Ba</fullName>
    </submittedName>
</protein>
<feature type="compositionally biased region" description="Basic residues" evidence="1">
    <location>
        <begin position="311"/>
        <end position="323"/>
    </location>
</feature>
<dbReference type="PANTHER" id="PTHR47194:SF3">
    <property type="entry name" value="SORTING NEXIN 29"/>
    <property type="match status" value="1"/>
</dbReference>
<feature type="compositionally biased region" description="Polar residues" evidence="1">
    <location>
        <begin position="332"/>
        <end position="341"/>
    </location>
</feature>
<sequence length="455" mass="52002">MEQAVARLERRHSALRRSVSLEPDGEEQAENARPGADLDQHRVEQEIQELRQRIGGEEEKTGHSSSPGGRGLSAVLPLSDDRINAYIEEEVQRRLREMNLLNGGGSSVDLSLSCESLRDDEKLPNMNPRRLKYEHRLCRPPGTTGAGLQDREPVRISVPRHVLRGQGKDEHFEFEVKIAVMDEKWTVFRRYSRFLEMHRGLKLKYPELAALEFPPKKLFGNRDERMVAERRNHLEAKTTSIKSHFARVGRIANFQRLFVCLLFLAALPEEPVPRDAVVLRLAPLGRRPAPHQARRVRVLAVLQEGRLRVQQPRHRMSPNRRRGTPPPPNQKVFKTQNAQENRLQRRRTSLDRLLYDALPITNRNPSMSRARHHQRQGLNPSWTSTEGRGGHGEIKGTVCSIRGEYIECIIKKGRVFCQLNVRIVVFPSLLGLMSSSTDGREGVLRPPAGRLQSVY</sequence>
<evidence type="ECO:0000256" key="1">
    <source>
        <dbReference type="SAM" id="MobiDB-lite"/>
    </source>
</evidence>
<feature type="region of interest" description="Disordered" evidence="1">
    <location>
        <begin position="362"/>
        <end position="391"/>
    </location>
</feature>
<dbReference type="AlphaFoldDB" id="A0AAQ4RGK2"/>
<accession>A0AAQ4RGK2</accession>
<dbReference type="PROSITE" id="PS50195">
    <property type="entry name" value="PX"/>
    <property type="match status" value="1"/>
</dbReference>